<dbReference type="InterPro" id="IPR028245">
    <property type="entry name" value="PIL1/LSP1"/>
</dbReference>
<feature type="coiled-coil region" evidence="1">
    <location>
        <begin position="88"/>
        <end position="156"/>
    </location>
</feature>
<dbReference type="PANTHER" id="PTHR31962">
    <property type="entry name" value="SPHINGOLIPID LONG CHAIN BASE-RESPONSIVE PROTEIN PIL1"/>
    <property type="match status" value="1"/>
</dbReference>
<dbReference type="GO" id="GO:0036286">
    <property type="term" value="C:eisosome filament"/>
    <property type="evidence" value="ECO:0007669"/>
    <property type="project" value="TreeGrafter"/>
</dbReference>
<organism evidence="2 3">
    <name type="scientific">Clydaea vesicula</name>
    <dbReference type="NCBI Taxonomy" id="447962"/>
    <lineage>
        <taxon>Eukaryota</taxon>
        <taxon>Fungi</taxon>
        <taxon>Fungi incertae sedis</taxon>
        <taxon>Chytridiomycota</taxon>
        <taxon>Chytridiomycota incertae sedis</taxon>
        <taxon>Chytridiomycetes</taxon>
        <taxon>Lobulomycetales</taxon>
        <taxon>Lobulomycetaceae</taxon>
        <taxon>Clydaea</taxon>
    </lineage>
</organism>
<keyword evidence="3" id="KW-1185">Reference proteome</keyword>
<dbReference type="Pfam" id="PF13805">
    <property type="entry name" value="Pil1"/>
    <property type="match status" value="1"/>
</dbReference>
<proteinExistence type="predicted"/>
<protein>
    <submittedName>
        <fullName evidence="2">Uncharacterized protein</fullName>
    </submittedName>
</protein>
<dbReference type="Gene3D" id="1.20.1270.60">
    <property type="entry name" value="Arfaptin homology (AH) domain/BAR domain"/>
    <property type="match status" value="1"/>
</dbReference>
<evidence type="ECO:0000313" key="2">
    <source>
        <dbReference type="EMBL" id="KAJ3204518.1"/>
    </source>
</evidence>
<accession>A0AAD5TUN3</accession>
<keyword evidence="1" id="KW-0175">Coiled coil</keyword>
<dbReference type="AlphaFoldDB" id="A0AAD5TUN3"/>
<reference evidence="2" key="1">
    <citation type="submission" date="2020-05" db="EMBL/GenBank/DDBJ databases">
        <title>Phylogenomic resolution of chytrid fungi.</title>
        <authorList>
            <person name="Stajich J.E."/>
            <person name="Amses K."/>
            <person name="Simmons R."/>
            <person name="Seto K."/>
            <person name="Myers J."/>
            <person name="Bonds A."/>
            <person name="Quandt C.A."/>
            <person name="Barry K."/>
            <person name="Liu P."/>
            <person name="Grigoriev I."/>
            <person name="Longcore J.E."/>
            <person name="James T.Y."/>
        </authorList>
    </citation>
    <scope>NUCLEOTIDE SEQUENCE</scope>
    <source>
        <strain evidence="2">JEL0476</strain>
    </source>
</reference>
<gene>
    <name evidence="2" type="ORF">HK099_001105</name>
</gene>
<dbReference type="EMBL" id="JADGJW010001292">
    <property type="protein sequence ID" value="KAJ3204518.1"/>
    <property type="molecule type" value="Genomic_DNA"/>
</dbReference>
<dbReference type="GO" id="GO:0005886">
    <property type="term" value="C:plasma membrane"/>
    <property type="evidence" value="ECO:0007669"/>
    <property type="project" value="TreeGrafter"/>
</dbReference>
<evidence type="ECO:0000256" key="1">
    <source>
        <dbReference type="SAM" id="Coils"/>
    </source>
</evidence>
<name>A0AAD5TUN3_9FUNG</name>
<sequence length="396" mass="45281">MTTKSPTKSSWSQSFFRKVDSCVAGTPGYEINNWIFSQKQEVLRLEEVCLEIKKSSKFMMDYGKLNDEDLKDVTDKLDFVFNCWADSINKYSENNEGYRKLIKEIRESEENVFNLRNNVITLASEVDRLAKNKKPTNKLKLELDELDKKLGDAERESYIFKRKKLKEGLQIRFQSLKTFSSKLEVISNIGKELADLIIEIEVTPSDEHAPPYTGKDISNGVVEKLEIQLKMFDNLSVIDTANTTALGTGKYNRTVPSAESENLENGKLDDKENIRIVLTTMSQATLQQVQQQRPTYTGTNDPNVLTDSHTDRPSTSYIAKEFIWFLVLFSISFTSSLLAFNYPDFLVTREDPIFGISSTYGLYEMCIFKQKPVGDIRTCYPFPGENCKLPDRPDKG</sequence>
<dbReference type="Proteomes" id="UP001211065">
    <property type="component" value="Unassembled WGS sequence"/>
</dbReference>
<evidence type="ECO:0000313" key="3">
    <source>
        <dbReference type="Proteomes" id="UP001211065"/>
    </source>
</evidence>
<comment type="caution">
    <text evidence="2">The sequence shown here is derived from an EMBL/GenBank/DDBJ whole genome shotgun (WGS) entry which is preliminary data.</text>
</comment>
<dbReference type="PANTHER" id="PTHR31962:SF1">
    <property type="entry name" value="SPHINGOLIPID LONG CHAIN BASE-RESPONSIVE PROTEIN PIL1"/>
    <property type="match status" value="1"/>
</dbReference>
<dbReference type="InterPro" id="IPR027267">
    <property type="entry name" value="AH/BAR_dom_sf"/>
</dbReference>
<dbReference type="GO" id="GO:0006897">
    <property type="term" value="P:endocytosis"/>
    <property type="evidence" value="ECO:0007669"/>
    <property type="project" value="TreeGrafter"/>
</dbReference>
<dbReference type="GO" id="GO:0070941">
    <property type="term" value="P:eisosome assembly"/>
    <property type="evidence" value="ECO:0007669"/>
    <property type="project" value="TreeGrafter"/>
</dbReference>